<dbReference type="STRING" id="1183438.GKIL_2695"/>
<dbReference type="OrthoDB" id="510886at2"/>
<dbReference type="eggNOG" id="ENOG50302MH">
    <property type="taxonomic scope" value="Bacteria"/>
</dbReference>
<dbReference type="RefSeq" id="WP_023174148.1">
    <property type="nucleotide sequence ID" value="NC_022600.1"/>
</dbReference>
<dbReference type="PANTHER" id="PTHR46737:SF2">
    <property type="entry name" value="OS02G0827600 PROTEIN"/>
    <property type="match status" value="1"/>
</dbReference>
<proteinExistence type="predicted"/>
<evidence type="ECO:0008006" key="3">
    <source>
        <dbReference type="Google" id="ProtNLM"/>
    </source>
</evidence>
<gene>
    <name evidence="1" type="ORF">GKIL_2695</name>
</gene>
<dbReference type="PANTHER" id="PTHR46737">
    <property type="entry name" value="OS02G0827600 PROTEIN"/>
    <property type="match status" value="1"/>
</dbReference>
<dbReference type="AlphaFoldDB" id="U5QJ53"/>
<name>U5QJ53_GLOK1</name>
<reference evidence="1 2" key="1">
    <citation type="journal article" date="2013" name="PLoS ONE">
        <title>Cultivation and Complete Genome Sequencing of Gloeobacter kilaueensis sp. nov., from a Lava Cave in Kilauea Caldera, Hawai'i.</title>
        <authorList>
            <person name="Saw J.H."/>
            <person name="Schatz M."/>
            <person name="Brown M.V."/>
            <person name="Kunkel D.D."/>
            <person name="Foster J.S."/>
            <person name="Shick H."/>
            <person name="Christensen S."/>
            <person name="Hou S."/>
            <person name="Wan X."/>
            <person name="Donachie S.P."/>
        </authorList>
    </citation>
    <scope>NUCLEOTIDE SEQUENCE [LARGE SCALE GENOMIC DNA]</scope>
    <source>
        <strain evidence="2">JS</strain>
    </source>
</reference>
<protein>
    <recommendedName>
        <fullName evidence="3">DUF3531 family protein</fullName>
    </recommendedName>
</protein>
<dbReference type="EMBL" id="CP003587">
    <property type="protein sequence ID" value="AGY58941.1"/>
    <property type="molecule type" value="Genomic_DNA"/>
</dbReference>
<evidence type="ECO:0000313" key="1">
    <source>
        <dbReference type="EMBL" id="AGY58941.1"/>
    </source>
</evidence>
<dbReference type="HOGENOM" id="CLU_073961_3_0_3"/>
<organism evidence="1 2">
    <name type="scientific">Gloeobacter kilaueensis (strain ATCC BAA-2537 / CCAP 1431/1 / ULC 316 / JS1)</name>
    <dbReference type="NCBI Taxonomy" id="1183438"/>
    <lineage>
        <taxon>Bacteria</taxon>
        <taxon>Bacillati</taxon>
        <taxon>Cyanobacteriota</taxon>
        <taxon>Cyanophyceae</taxon>
        <taxon>Gloeobacterales</taxon>
        <taxon>Gloeobacteraceae</taxon>
        <taxon>Gloeobacter</taxon>
    </lineage>
</organism>
<sequence length="144" mass="16606">MQVTLREINWTDLWLWFVFEEVPAERQRLYLEQVLDAWYSLGLLGGFNASRLPLHESAEDLSLSYASYELDEEAVMPSLMHNMGDLEFEGRTARCWFDLGTSDALSLDVLINALQTLNQEYLPIEKFVVGGSEDAPPWQQEEDE</sequence>
<accession>U5QJ53</accession>
<evidence type="ECO:0000313" key="2">
    <source>
        <dbReference type="Proteomes" id="UP000017396"/>
    </source>
</evidence>
<keyword evidence="2" id="KW-1185">Reference proteome</keyword>
<dbReference type="InterPro" id="IPR021920">
    <property type="entry name" value="DUF3531"/>
</dbReference>
<dbReference type="KEGG" id="glj:GKIL_2695"/>
<dbReference type="Proteomes" id="UP000017396">
    <property type="component" value="Chromosome"/>
</dbReference>
<dbReference type="Pfam" id="PF12049">
    <property type="entry name" value="DUF3531"/>
    <property type="match status" value="1"/>
</dbReference>